<dbReference type="SMART" id="SM00487">
    <property type="entry name" value="DEXDc"/>
    <property type="match status" value="1"/>
</dbReference>
<dbReference type="InterPro" id="IPR011545">
    <property type="entry name" value="DEAD/DEAH_box_helicase_dom"/>
</dbReference>
<evidence type="ECO:0000313" key="9">
    <source>
        <dbReference type="Proteomes" id="UP000275078"/>
    </source>
</evidence>
<dbReference type="Pfam" id="PF00271">
    <property type="entry name" value="Helicase_C"/>
    <property type="match status" value="1"/>
</dbReference>
<dbReference type="InterPro" id="IPR001650">
    <property type="entry name" value="Helicase_C-like"/>
</dbReference>
<dbReference type="Pfam" id="PF00270">
    <property type="entry name" value="DEAD"/>
    <property type="match status" value="1"/>
</dbReference>
<organism evidence="8 9">
    <name type="scientific">Ascobolus immersus RN42</name>
    <dbReference type="NCBI Taxonomy" id="1160509"/>
    <lineage>
        <taxon>Eukaryota</taxon>
        <taxon>Fungi</taxon>
        <taxon>Dikarya</taxon>
        <taxon>Ascomycota</taxon>
        <taxon>Pezizomycotina</taxon>
        <taxon>Pezizomycetes</taxon>
        <taxon>Pezizales</taxon>
        <taxon>Ascobolaceae</taxon>
        <taxon>Ascobolus</taxon>
    </lineage>
</organism>
<dbReference type="Proteomes" id="UP000275078">
    <property type="component" value="Unassembled WGS sequence"/>
</dbReference>
<evidence type="ECO:0000256" key="3">
    <source>
        <dbReference type="ARBA" id="ARBA00022840"/>
    </source>
</evidence>
<dbReference type="GO" id="GO:0016787">
    <property type="term" value="F:hydrolase activity"/>
    <property type="evidence" value="ECO:0007669"/>
    <property type="project" value="UniProtKB-KW"/>
</dbReference>
<feature type="non-terminal residue" evidence="8">
    <location>
        <position position="330"/>
    </location>
</feature>
<dbReference type="PANTHER" id="PTHR13710:SF149">
    <property type="entry name" value="ATP-DEPENDENT DNA HELICASE TLH2"/>
    <property type="match status" value="1"/>
</dbReference>
<evidence type="ECO:0000256" key="4">
    <source>
        <dbReference type="ARBA" id="ARBA00034617"/>
    </source>
</evidence>
<evidence type="ECO:0000256" key="1">
    <source>
        <dbReference type="ARBA" id="ARBA00005446"/>
    </source>
</evidence>
<keyword evidence="8" id="KW-0378">Hydrolase</keyword>
<dbReference type="GO" id="GO:0003676">
    <property type="term" value="F:nucleic acid binding"/>
    <property type="evidence" value="ECO:0007669"/>
    <property type="project" value="InterPro"/>
</dbReference>
<dbReference type="GO" id="GO:0005694">
    <property type="term" value="C:chromosome"/>
    <property type="evidence" value="ECO:0007669"/>
    <property type="project" value="TreeGrafter"/>
</dbReference>
<evidence type="ECO:0000259" key="7">
    <source>
        <dbReference type="PROSITE" id="PS51194"/>
    </source>
</evidence>
<dbReference type="Gene3D" id="3.40.50.300">
    <property type="entry name" value="P-loop containing nucleotide triphosphate hydrolases"/>
    <property type="match status" value="2"/>
</dbReference>
<keyword evidence="9" id="KW-1185">Reference proteome</keyword>
<name>A0A3N4HUD4_ASCIM</name>
<evidence type="ECO:0000313" key="8">
    <source>
        <dbReference type="EMBL" id="RPA73284.1"/>
    </source>
</evidence>
<dbReference type="GO" id="GO:0005737">
    <property type="term" value="C:cytoplasm"/>
    <property type="evidence" value="ECO:0007669"/>
    <property type="project" value="TreeGrafter"/>
</dbReference>
<evidence type="ECO:0000256" key="5">
    <source>
        <dbReference type="ARBA" id="ARBA00034808"/>
    </source>
</evidence>
<dbReference type="InterPro" id="IPR027417">
    <property type="entry name" value="P-loop_NTPase"/>
</dbReference>
<evidence type="ECO:0000259" key="6">
    <source>
        <dbReference type="PROSITE" id="PS51192"/>
    </source>
</evidence>
<evidence type="ECO:0000256" key="2">
    <source>
        <dbReference type="ARBA" id="ARBA00022741"/>
    </source>
</evidence>
<dbReference type="EC" id="5.6.2.4" evidence="5"/>
<keyword evidence="2" id="KW-0547">Nucleotide-binding</keyword>
<dbReference type="PROSITE" id="PS51194">
    <property type="entry name" value="HELICASE_CTER"/>
    <property type="match status" value="1"/>
</dbReference>
<dbReference type="GO" id="GO:0005524">
    <property type="term" value="F:ATP binding"/>
    <property type="evidence" value="ECO:0007669"/>
    <property type="project" value="UniProtKB-KW"/>
</dbReference>
<dbReference type="GO" id="GO:0009378">
    <property type="term" value="F:four-way junction helicase activity"/>
    <property type="evidence" value="ECO:0007669"/>
    <property type="project" value="TreeGrafter"/>
</dbReference>
<keyword evidence="3" id="KW-0067">ATP-binding</keyword>
<feature type="domain" description="Helicase C-terminal" evidence="7">
    <location>
        <begin position="223"/>
        <end position="330"/>
    </location>
</feature>
<dbReference type="AlphaFoldDB" id="A0A3N4HUD4"/>
<comment type="catalytic activity">
    <reaction evidence="4">
        <text>Couples ATP hydrolysis with the unwinding of duplex DNA by translocating in the 3'-5' direction.</text>
        <dbReference type="EC" id="5.6.2.4"/>
    </reaction>
</comment>
<dbReference type="GO" id="GO:0000724">
    <property type="term" value="P:double-strand break repair via homologous recombination"/>
    <property type="evidence" value="ECO:0007669"/>
    <property type="project" value="TreeGrafter"/>
</dbReference>
<reference evidence="8 9" key="1">
    <citation type="journal article" date="2018" name="Nat. Ecol. Evol.">
        <title>Pezizomycetes genomes reveal the molecular basis of ectomycorrhizal truffle lifestyle.</title>
        <authorList>
            <person name="Murat C."/>
            <person name="Payen T."/>
            <person name="Noel B."/>
            <person name="Kuo A."/>
            <person name="Morin E."/>
            <person name="Chen J."/>
            <person name="Kohler A."/>
            <person name="Krizsan K."/>
            <person name="Balestrini R."/>
            <person name="Da Silva C."/>
            <person name="Montanini B."/>
            <person name="Hainaut M."/>
            <person name="Levati E."/>
            <person name="Barry K.W."/>
            <person name="Belfiori B."/>
            <person name="Cichocki N."/>
            <person name="Clum A."/>
            <person name="Dockter R.B."/>
            <person name="Fauchery L."/>
            <person name="Guy J."/>
            <person name="Iotti M."/>
            <person name="Le Tacon F."/>
            <person name="Lindquist E.A."/>
            <person name="Lipzen A."/>
            <person name="Malagnac F."/>
            <person name="Mello A."/>
            <person name="Molinier V."/>
            <person name="Miyauchi S."/>
            <person name="Poulain J."/>
            <person name="Riccioni C."/>
            <person name="Rubini A."/>
            <person name="Sitrit Y."/>
            <person name="Splivallo R."/>
            <person name="Traeger S."/>
            <person name="Wang M."/>
            <person name="Zifcakova L."/>
            <person name="Wipf D."/>
            <person name="Zambonelli A."/>
            <person name="Paolocci F."/>
            <person name="Nowrousian M."/>
            <person name="Ottonello S."/>
            <person name="Baldrian P."/>
            <person name="Spatafora J.W."/>
            <person name="Henrissat B."/>
            <person name="Nagy L.G."/>
            <person name="Aury J.M."/>
            <person name="Wincker P."/>
            <person name="Grigoriev I.V."/>
            <person name="Bonfante P."/>
            <person name="Martin F.M."/>
        </authorList>
    </citation>
    <scope>NUCLEOTIDE SEQUENCE [LARGE SCALE GENOMIC DNA]</scope>
    <source>
        <strain evidence="8 9">RN42</strain>
    </source>
</reference>
<dbReference type="SUPFAM" id="SSF52540">
    <property type="entry name" value="P-loop containing nucleoside triphosphate hydrolases"/>
    <property type="match status" value="1"/>
</dbReference>
<dbReference type="InterPro" id="IPR014001">
    <property type="entry name" value="Helicase_ATP-bd"/>
</dbReference>
<sequence length="330" mass="37141">MLALYSLTGGFTYKSQRQIEAMNAVLCKTPRLMVTMETGGGKTLLFFLPLKMKGAAVTIYVAPLIVLMHDIVHRARQAGIPCIQYSESHIASIQRSGGRIQDGTLVVVMQEMVGYESFQKFSNELIAEHRLDRVVLDEIHMTVCDQGYRPELIAIRSLFQKVTQVLMLSGTMPTYVYNALGKELGFSASDVTFLRYPTVRPNISYNILEFEKGQLTINAVRSYFERYFDECEDLDDTEDRAILYCQKVSDATNLAALLRCHLYIGSEKDQDVRKAILDEWRSGVGKQNPHFIVATKALTVGVDVPHVRLVMHWGIPSSLIDYVQESGRAG</sequence>
<comment type="similarity">
    <text evidence="1">Belongs to the helicase family. RecQ subfamily.</text>
</comment>
<dbReference type="GO" id="GO:0005634">
    <property type="term" value="C:nucleus"/>
    <property type="evidence" value="ECO:0007669"/>
    <property type="project" value="TreeGrafter"/>
</dbReference>
<dbReference type="EMBL" id="ML119827">
    <property type="protein sequence ID" value="RPA73284.1"/>
    <property type="molecule type" value="Genomic_DNA"/>
</dbReference>
<feature type="domain" description="Helicase ATP-binding" evidence="6">
    <location>
        <begin position="23"/>
        <end position="190"/>
    </location>
</feature>
<dbReference type="PANTHER" id="PTHR13710">
    <property type="entry name" value="DNA HELICASE RECQ FAMILY MEMBER"/>
    <property type="match status" value="1"/>
</dbReference>
<dbReference type="OrthoDB" id="2608216at2759"/>
<accession>A0A3N4HUD4</accession>
<protein>
    <recommendedName>
        <fullName evidence="5">DNA 3'-5' helicase</fullName>
        <ecNumber evidence="5">5.6.2.4</ecNumber>
    </recommendedName>
</protein>
<gene>
    <name evidence="8" type="ORF">BJ508DRAFT_216312</name>
</gene>
<dbReference type="GO" id="GO:0043138">
    <property type="term" value="F:3'-5' DNA helicase activity"/>
    <property type="evidence" value="ECO:0007669"/>
    <property type="project" value="UniProtKB-EC"/>
</dbReference>
<dbReference type="PROSITE" id="PS51192">
    <property type="entry name" value="HELICASE_ATP_BIND_1"/>
    <property type="match status" value="1"/>
</dbReference>
<dbReference type="SMART" id="SM00490">
    <property type="entry name" value="HELICc"/>
    <property type="match status" value="1"/>
</dbReference>
<proteinExistence type="inferred from homology"/>